<dbReference type="Pfam" id="PF10798">
    <property type="entry name" value="YmgB"/>
    <property type="match status" value="1"/>
</dbReference>
<comment type="caution">
    <text evidence="1">The sequence shown here is derived from an EMBL/GenBank/DDBJ whole genome shotgun (WGS) entry which is preliminary data.</text>
</comment>
<dbReference type="AlphaFoldDB" id="A0A1V9DEX4"/>
<dbReference type="Gene3D" id="1.20.5.5260">
    <property type="match status" value="1"/>
</dbReference>
<protein>
    <recommendedName>
        <fullName evidence="3">Two-component-system connector protein AriR</fullName>
    </recommendedName>
</protein>
<evidence type="ECO:0000313" key="1">
    <source>
        <dbReference type="EMBL" id="OQP32413.1"/>
    </source>
</evidence>
<keyword evidence="2" id="KW-1185">Reference proteome</keyword>
<dbReference type="GO" id="GO:0071468">
    <property type="term" value="P:cellular response to acidic pH"/>
    <property type="evidence" value="ECO:0007669"/>
    <property type="project" value="InterPro"/>
</dbReference>
<reference evidence="1 2" key="1">
    <citation type="submission" date="2017-02" db="EMBL/GenBank/DDBJ databases">
        <title>Whole genome shotgun sequence of Pantoea agglomerans strain AS1 isolated from a cycad, Zamia floridana in Central Florida, USA.</title>
        <authorList>
            <person name="Lata P."/>
            <person name="Govindarajan S."/>
            <person name="Qi F."/>
            <person name="Li J.-L."/>
            <person name="Maurya S.K."/>
            <person name="Sahoo M.K."/>
        </authorList>
    </citation>
    <scope>NUCLEOTIDE SEQUENCE [LARGE SCALE GENOMIC DNA]</scope>
    <source>
        <strain evidence="1 2">AS1</strain>
    </source>
</reference>
<evidence type="ECO:0008006" key="3">
    <source>
        <dbReference type="Google" id="ProtNLM"/>
    </source>
</evidence>
<dbReference type="InterPro" id="IPR024753">
    <property type="entry name" value="AriR"/>
</dbReference>
<dbReference type="Proteomes" id="UP000192769">
    <property type="component" value="Unassembled WGS sequence"/>
</dbReference>
<dbReference type="RefSeq" id="WP_081140226.1">
    <property type="nucleotide sequence ID" value="NZ_MWUE01000022.1"/>
</dbReference>
<name>A0A1V9DEX4_9GAMM</name>
<dbReference type="OrthoDB" id="6629193at2"/>
<dbReference type="EMBL" id="MWUE01000022">
    <property type="protein sequence ID" value="OQP32413.1"/>
    <property type="molecule type" value="Genomic_DNA"/>
</dbReference>
<proteinExistence type="predicted"/>
<sequence length="81" mass="9293">MQQMLFKTDLVLMALIKDIGDNFEDEKHELDNAVKMSLINTGNVSLKNILFCLINEMESTNDVVRLDTLRNCLELLLHPES</sequence>
<evidence type="ECO:0000313" key="2">
    <source>
        <dbReference type="Proteomes" id="UP000192769"/>
    </source>
</evidence>
<gene>
    <name evidence="1" type="ORF">B2J69_14170</name>
</gene>
<organism evidence="1 2">
    <name type="scientific">Pantoea latae</name>
    <dbReference type="NCBI Taxonomy" id="1964541"/>
    <lineage>
        <taxon>Bacteria</taxon>
        <taxon>Pseudomonadati</taxon>
        <taxon>Pseudomonadota</taxon>
        <taxon>Gammaproteobacteria</taxon>
        <taxon>Enterobacterales</taxon>
        <taxon>Erwiniaceae</taxon>
        <taxon>Pantoea</taxon>
    </lineage>
</organism>
<accession>A0A1V9DEX4</accession>